<keyword evidence="2" id="KW-1185">Reference proteome</keyword>
<evidence type="ECO:0000313" key="1">
    <source>
        <dbReference type="EMBL" id="KAK8601589.1"/>
    </source>
</evidence>
<dbReference type="EMBL" id="JBBPBM010000001">
    <property type="protein sequence ID" value="KAK8601589.1"/>
    <property type="molecule type" value="Genomic_DNA"/>
</dbReference>
<gene>
    <name evidence="1" type="ORF">V6N12_051418</name>
</gene>
<proteinExistence type="predicted"/>
<sequence length="70" mass="7633">MDILAMEDVVMAKAAQVKTSVSIPIKNVAIHCNPGAGVDERLQLSPRNLPKVGKKKAEVLDCKLFPVMKF</sequence>
<name>A0ABR2GF90_9ROSI</name>
<dbReference type="Proteomes" id="UP001472677">
    <property type="component" value="Unassembled WGS sequence"/>
</dbReference>
<reference evidence="1 2" key="1">
    <citation type="journal article" date="2024" name="G3 (Bethesda)">
        <title>Genome assembly of Hibiscus sabdariffa L. provides insights into metabolisms of medicinal natural products.</title>
        <authorList>
            <person name="Kim T."/>
        </authorList>
    </citation>
    <scope>NUCLEOTIDE SEQUENCE [LARGE SCALE GENOMIC DNA]</scope>
    <source>
        <strain evidence="1">TK-2024</strain>
        <tissue evidence="1">Old leaves</tissue>
    </source>
</reference>
<accession>A0ABR2GF90</accession>
<comment type="caution">
    <text evidence="1">The sequence shown here is derived from an EMBL/GenBank/DDBJ whole genome shotgun (WGS) entry which is preliminary data.</text>
</comment>
<protein>
    <submittedName>
        <fullName evidence="1">Uncharacterized protein</fullName>
    </submittedName>
</protein>
<evidence type="ECO:0000313" key="2">
    <source>
        <dbReference type="Proteomes" id="UP001472677"/>
    </source>
</evidence>
<organism evidence="1 2">
    <name type="scientific">Hibiscus sabdariffa</name>
    <name type="common">roselle</name>
    <dbReference type="NCBI Taxonomy" id="183260"/>
    <lineage>
        <taxon>Eukaryota</taxon>
        <taxon>Viridiplantae</taxon>
        <taxon>Streptophyta</taxon>
        <taxon>Embryophyta</taxon>
        <taxon>Tracheophyta</taxon>
        <taxon>Spermatophyta</taxon>
        <taxon>Magnoliopsida</taxon>
        <taxon>eudicotyledons</taxon>
        <taxon>Gunneridae</taxon>
        <taxon>Pentapetalae</taxon>
        <taxon>rosids</taxon>
        <taxon>malvids</taxon>
        <taxon>Malvales</taxon>
        <taxon>Malvaceae</taxon>
        <taxon>Malvoideae</taxon>
        <taxon>Hibiscus</taxon>
    </lineage>
</organism>